<reference evidence="1 2" key="1">
    <citation type="submission" date="2013-09" db="EMBL/GenBank/DDBJ databases">
        <title>Genome sequencing of Arenimonas composti.</title>
        <authorList>
            <person name="Chen F."/>
            <person name="Wang G."/>
        </authorList>
    </citation>
    <scope>NUCLEOTIDE SEQUENCE [LARGE SCALE GENOMIC DNA]</scope>
    <source>
        <strain evidence="1 2">TR7-09</strain>
    </source>
</reference>
<dbReference type="EMBL" id="AWXU01000022">
    <property type="protein sequence ID" value="KFN50165.1"/>
    <property type="molecule type" value="Genomic_DNA"/>
</dbReference>
<protein>
    <recommendedName>
        <fullName evidence="3">Signal transduction histidine kinase dimerisation/phosphoacceptor domain-containing protein</fullName>
    </recommendedName>
</protein>
<evidence type="ECO:0000313" key="1">
    <source>
        <dbReference type="EMBL" id="KFN50165.1"/>
    </source>
</evidence>
<dbReference type="Proteomes" id="UP000029391">
    <property type="component" value="Unassembled WGS sequence"/>
</dbReference>
<dbReference type="AlphaFoldDB" id="A0A091C0K7"/>
<keyword evidence="2" id="KW-1185">Reference proteome</keyword>
<evidence type="ECO:0000313" key="2">
    <source>
        <dbReference type="Proteomes" id="UP000029391"/>
    </source>
</evidence>
<gene>
    <name evidence="1" type="ORF">P873_07970</name>
</gene>
<name>A0A091C0K7_9GAMM</name>
<organism evidence="1 2">
    <name type="scientific">Arenimonas composti TR7-09 = DSM 18010</name>
    <dbReference type="NCBI Taxonomy" id="1121013"/>
    <lineage>
        <taxon>Bacteria</taxon>
        <taxon>Pseudomonadati</taxon>
        <taxon>Pseudomonadota</taxon>
        <taxon>Gammaproteobacteria</taxon>
        <taxon>Lysobacterales</taxon>
        <taxon>Lysobacteraceae</taxon>
        <taxon>Arenimonas</taxon>
    </lineage>
</organism>
<evidence type="ECO:0008006" key="3">
    <source>
        <dbReference type="Google" id="ProtNLM"/>
    </source>
</evidence>
<dbReference type="RefSeq" id="WP_026817028.1">
    <property type="nucleotide sequence ID" value="NZ_AUFF01000003.1"/>
</dbReference>
<accession>A0A091C0K7</accession>
<comment type="caution">
    <text evidence="1">The sequence shown here is derived from an EMBL/GenBank/DDBJ whole genome shotgun (WGS) entry which is preliminary data.</text>
</comment>
<proteinExistence type="predicted"/>
<sequence>MTRPEPPGAADDETAASAARLLHDLRNRLGSLLLNAEVLIARLPEGERESASARHLVADGRRCAALIMQLEESLKQR</sequence>